<name>A0A8J3Z9Z7_9ACTN</name>
<dbReference type="InterPro" id="IPR011989">
    <property type="entry name" value="ARM-like"/>
</dbReference>
<keyword evidence="2" id="KW-1185">Reference proteome</keyword>
<accession>A0A8J3Z9Z7</accession>
<dbReference type="SUPFAM" id="SSF48371">
    <property type="entry name" value="ARM repeat"/>
    <property type="match status" value="1"/>
</dbReference>
<sequence length="1122" mass="119246">MAISPSTRVLLTDLDPLPPGERFGAAIRHGRSLSAADRDRLLADLAGHDTYTRELAAAVAAGTGAGDHLAAALVDPNPRVRAWALRAAIAGPAAVAPETLAAAVDDGPLDLRLGLYRGLRRRPGAADELIGRVKERWGDGEAARLLPACSAGTVGALLPELAYAVPNWNALTARHPDAVREYAAAELAAATDAARPAWWARNPWLVVALARNAPGALLDLCERWLAGPLPDGFLLHLNRILAHDTGRAVRLVLADPARPRQLAVGWHSRRTLARLTALSDVDLGALLRGNGPTSMFLARVLHRLPPARREAVFDIANADRDLTTALLSDELLDVLPHARRHAETRRMLALPAVRTEPARTNRFSAFLPYDEAVAALTAATRGADPDERAAAYAGLIRAAAATGDTAAVTDLFTHLGRVRNEQDPVRSVVLHGLAERVRPELYDPEDPRVRDALDQLVRDALDARDRSYATQSAVHTLIFRVLTATAATTARPTAPPLLAWALDSVERLTLWNYAAAGGGGWAALRRGQEHEVFARIRPWLVAAVDRGQPAAALSVARALGRRAWAVTGLQELVKAATRSKQDGIVTQAVHLWLEPPTTRVERAAELVRRDESLVTLTPVLDVLARRRPDLVDSLILAGRPLKGRFGTRKARWIPALDARTVAAWTPGRIARYAELLRKGIGDKGLEVWSRAALTRVLAAVPAPAGGPTAVAGLLVARHVPVVEAALTGLGHSDVPAEALPVLLDHAGGDRARVAIFAAGRCVRGIRPGDLTAVLAAALDAPKITVRKEAARMLAATRPPGAVDALLAAWHRTGQHRDVRIALAAALRNWPADNRIWATFDGVAATGDRYLAGSLADVEPDSMPVAYRSRYAAVVRGLVHHPETPVVRHAYIALPAWLPWEPGCADDLAAAVTDLVPATPWADAMAALTLPAVWGSVPAVLPGVTRALVASSTEDSDAEPTRDRPARQRLRHLVDGLVGNAASCRRHPEPVRRTVDVLRADPSFVPEAARLAAVLPWPGPGLGAELAALADLLDGLPATAAAVAAGIPFATFAGLDPGSVDEAAATLARRPDVAAGLLAVALVAALGAEAGWPAPWREHLRALRRHAEAEVRHAALRPVTAPE</sequence>
<organism evidence="1 2">
    <name type="scientific">Virgisporangium aurantiacum</name>
    <dbReference type="NCBI Taxonomy" id="175570"/>
    <lineage>
        <taxon>Bacteria</taxon>
        <taxon>Bacillati</taxon>
        <taxon>Actinomycetota</taxon>
        <taxon>Actinomycetes</taxon>
        <taxon>Micromonosporales</taxon>
        <taxon>Micromonosporaceae</taxon>
        <taxon>Virgisporangium</taxon>
    </lineage>
</organism>
<dbReference type="Gene3D" id="1.25.10.10">
    <property type="entry name" value="Leucine-rich Repeat Variant"/>
    <property type="match status" value="1"/>
</dbReference>
<dbReference type="InterPro" id="IPR016024">
    <property type="entry name" value="ARM-type_fold"/>
</dbReference>
<dbReference type="AlphaFoldDB" id="A0A8J3Z9Z7"/>
<protein>
    <recommendedName>
        <fullName evidence="3">HEAT repeat-containing protein</fullName>
    </recommendedName>
</protein>
<dbReference type="Proteomes" id="UP000612585">
    <property type="component" value="Unassembled WGS sequence"/>
</dbReference>
<reference evidence="1" key="1">
    <citation type="submission" date="2021-01" db="EMBL/GenBank/DDBJ databases">
        <title>Whole genome shotgun sequence of Virgisporangium aurantiacum NBRC 16421.</title>
        <authorList>
            <person name="Komaki H."/>
            <person name="Tamura T."/>
        </authorList>
    </citation>
    <scope>NUCLEOTIDE SEQUENCE</scope>
    <source>
        <strain evidence="1">NBRC 16421</strain>
    </source>
</reference>
<gene>
    <name evidence="1" type="ORF">Vau01_076350</name>
</gene>
<dbReference type="RefSeq" id="WP_204003969.1">
    <property type="nucleotide sequence ID" value="NZ_BOPG01000050.1"/>
</dbReference>
<evidence type="ECO:0000313" key="2">
    <source>
        <dbReference type="Proteomes" id="UP000612585"/>
    </source>
</evidence>
<evidence type="ECO:0008006" key="3">
    <source>
        <dbReference type="Google" id="ProtNLM"/>
    </source>
</evidence>
<comment type="caution">
    <text evidence="1">The sequence shown here is derived from an EMBL/GenBank/DDBJ whole genome shotgun (WGS) entry which is preliminary data.</text>
</comment>
<proteinExistence type="predicted"/>
<dbReference type="EMBL" id="BOPG01000050">
    <property type="protein sequence ID" value="GIJ60119.1"/>
    <property type="molecule type" value="Genomic_DNA"/>
</dbReference>
<evidence type="ECO:0000313" key="1">
    <source>
        <dbReference type="EMBL" id="GIJ60119.1"/>
    </source>
</evidence>